<dbReference type="RefSeq" id="WP_090089443.1">
    <property type="nucleotide sequence ID" value="NZ_FOMG01000005.1"/>
</dbReference>
<protein>
    <submittedName>
        <fullName evidence="1">Virus attachment protein p12 family protein</fullName>
    </submittedName>
</protein>
<sequence length="52" mass="5662">MIEILITIAICLFAGFVIFKSIKNSSKGKCSCGGCKNCSQNCNTQDDDKNKK</sequence>
<name>A0A1I1KHG5_9CLOT</name>
<keyword evidence="2" id="KW-1185">Reference proteome</keyword>
<evidence type="ECO:0000313" key="1">
    <source>
        <dbReference type="EMBL" id="SFC56870.1"/>
    </source>
</evidence>
<dbReference type="Proteomes" id="UP000199263">
    <property type="component" value="Unassembled WGS sequence"/>
</dbReference>
<dbReference type="Pfam" id="PF12669">
    <property type="entry name" value="FeoB_associated"/>
    <property type="match status" value="1"/>
</dbReference>
<evidence type="ECO:0000313" key="2">
    <source>
        <dbReference type="Proteomes" id="UP000199263"/>
    </source>
</evidence>
<proteinExistence type="predicted"/>
<accession>A0A1I1KHG5</accession>
<organism evidence="1 2">
    <name type="scientific">Clostridium uliginosum</name>
    <dbReference type="NCBI Taxonomy" id="119641"/>
    <lineage>
        <taxon>Bacteria</taxon>
        <taxon>Bacillati</taxon>
        <taxon>Bacillota</taxon>
        <taxon>Clostridia</taxon>
        <taxon>Eubacteriales</taxon>
        <taxon>Clostridiaceae</taxon>
        <taxon>Clostridium</taxon>
    </lineage>
</organism>
<gene>
    <name evidence="1" type="ORF">SAMN05421842_105102</name>
</gene>
<reference evidence="1 2" key="1">
    <citation type="submission" date="2016-10" db="EMBL/GenBank/DDBJ databases">
        <authorList>
            <person name="de Groot N.N."/>
        </authorList>
    </citation>
    <scope>NUCLEOTIDE SEQUENCE [LARGE SCALE GENOMIC DNA]</scope>
    <source>
        <strain evidence="1 2">DSM 12992</strain>
    </source>
</reference>
<dbReference type="EMBL" id="FOMG01000005">
    <property type="protein sequence ID" value="SFC56870.1"/>
    <property type="molecule type" value="Genomic_DNA"/>
</dbReference>
<dbReference type="AlphaFoldDB" id="A0A1I1KHG5"/>
<dbReference type="STRING" id="119641.SAMN05421842_105102"/>